<dbReference type="EMBL" id="AAGUDP010000006">
    <property type="protein sequence ID" value="EBS0563215.1"/>
    <property type="molecule type" value="Genomic_DNA"/>
</dbReference>
<sequence>MSNLLDSALAGAKAGWGAVSGGGTSADQLTKAVGGLYDQIAKKDAVQQAASVRGSGSGTGPTTRPTIFETDPTGMLPELDPILRKVAVPFEGLDKMGKQVLDYLDPSGKLTNLAKKAADALPGELKEAGTKLARGDIVDAAKGITGLNSFKDVNQLITTKDGKFGLDFASVKGRIEKSFGINGGLNGLSPQIQNLIGKASTEMYGDEMGGIFNSVVGAVVNADFDSVSGVTDVINRITGQSKLWDVFDLGAASALIYGLTDKLIEWDTPSLIDGVLDKITDVKAQKAMLDELAIRASASGSLKSTEYYVAKLSGERKGAIADLVISNLMRSLSFWASSGDEVSYGNYGRRLISLFASLNPNWDRDPYDPTTPSCYYFTLMNETAYKSLLTTDKRPFCAVFGIVTRDDVDTIISDSF</sequence>
<evidence type="ECO:0000313" key="2">
    <source>
        <dbReference type="EMBL" id="EBS0563215.1"/>
    </source>
</evidence>
<reference evidence="2" key="1">
    <citation type="submission" date="2018-07" db="EMBL/GenBank/DDBJ databases">
        <authorList>
            <person name="Ashton P.M."/>
            <person name="Dallman T."/>
            <person name="Nair S."/>
            <person name="De Pinna E."/>
            <person name="Peters T."/>
            <person name="Grant K."/>
        </authorList>
    </citation>
    <scope>NUCLEOTIDE SEQUENCE</scope>
    <source>
        <strain evidence="2">142535</strain>
    </source>
</reference>
<proteinExistence type="predicted"/>
<organism evidence="2">
    <name type="scientific">Salmonella muenchen</name>
    <dbReference type="NCBI Taxonomy" id="596"/>
    <lineage>
        <taxon>Bacteria</taxon>
        <taxon>Pseudomonadati</taxon>
        <taxon>Pseudomonadota</taxon>
        <taxon>Gammaproteobacteria</taxon>
        <taxon>Enterobacterales</taxon>
        <taxon>Enterobacteriaceae</taxon>
        <taxon>Salmonella</taxon>
    </lineage>
</organism>
<evidence type="ECO:0000256" key="1">
    <source>
        <dbReference type="SAM" id="MobiDB-lite"/>
    </source>
</evidence>
<protein>
    <submittedName>
        <fullName evidence="2">Uncharacterized protein</fullName>
    </submittedName>
</protein>
<dbReference type="AlphaFoldDB" id="A0A5U8XN36"/>
<accession>A0A5U8XN36</accession>
<feature type="region of interest" description="Disordered" evidence="1">
    <location>
        <begin position="48"/>
        <end position="73"/>
    </location>
</feature>
<comment type="caution">
    <text evidence="2">The sequence shown here is derived from an EMBL/GenBank/DDBJ whole genome shotgun (WGS) entry which is preliminary data.</text>
</comment>
<gene>
    <name evidence="2" type="ORF">DTU56_08810</name>
</gene>
<name>A0A5U8XN36_SALMU</name>